<organism evidence="2 3">
    <name type="scientific">Blattamonas nauphoetae</name>
    <dbReference type="NCBI Taxonomy" id="2049346"/>
    <lineage>
        <taxon>Eukaryota</taxon>
        <taxon>Metamonada</taxon>
        <taxon>Preaxostyla</taxon>
        <taxon>Oxymonadida</taxon>
        <taxon>Blattamonas</taxon>
    </lineage>
</organism>
<name>A0ABQ9Y8L4_9EUKA</name>
<feature type="compositionally biased region" description="Acidic residues" evidence="1">
    <location>
        <begin position="367"/>
        <end position="383"/>
    </location>
</feature>
<dbReference type="Proteomes" id="UP001281761">
    <property type="component" value="Unassembled WGS sequence"/>
</dbReference>
<keyword evidence="3" id="KW-1185">Reference proteome</keyword>
<dbReference type="EMBL" id="JARBJD010000025">
    <property type="protein sequence ID" value="KAK2960091.1"/>
    <property type="molecule type" value="Genomic_DNA"/>
</dbReference>
<evidence type="ECO:0000313" key="3">
    <source>
        <dbReference type="Proteomes" id="UP001281761"/>
    </source>
</evidence>
<feature type="region of interest" description="Disordered" evidence="1">
    <location>
        <begin position="364"/>
        <end position="383"/>
    </location>
</feature>
<reference evidence="2 3" key="1">
    <citation type="journal article" date="2022" name="bioRxiv">
        <title>Genomics of Preaxostyla Flagellates Illuminates Evolutionary Transitions and the Path Towards Mitochondrial Loss.</title>
        <authorList>
            <person name="Novak L.V.F."/>
            <person name="Treitli S.C."/>
            <person name="Pyrih J."/>
            <person name="Halakuc P."/>
            <person name="Pipaliya S.V."/>
            <person name="Vacek V."/>
            <person name="Brzon O."/>
            <person name="Soukal P."/>
            <person name="Eme L."/>
            <person name="Dacks J.B."/>
            <person name="Karnkowska A."/>
            <person name="Elias M."/>
            <person name="Hampl V."/>
        </authorList>
    </citation>
    <scope>NUCLEOTIDE SEQUENCE [LARGE SCALE GENOMIC DNA]</scope>
    <source>
        <strain evidence="2">NAU3</strain>
        <tissue evidence="2">Gut</tissue>
    </source>
</reference>
<sequence>MTRRSCLTGMTPTRFCGLSSDVGNALIAGMKQLVLQQVTAVPQRAHIPKRKGVSTETTTLVLMSILNIAQTDEDSERTAASTLCVLHRMKLLDDEFKPIIATVAAEVGNGEDNEKSDALQALTYLSYRAARFLKNLEPIPDQEICAEKLVTDLVPSPVGSHSGFVDIAAALSFLCETTNRSPLHTKLHLMEFVDLTYPSNLLKLGITTAVDAFNHREMIFQKAVLPSSQFVTFLISNRYILSRDLCKSFMYILANFIDLCPFHRPTLEFVLASPIVMGFSTNQSLIEDCQLLNNNLILLNYWLTKWKEEEREVAQSGKRIIQALISEGFEDSMEQWLKYEMDGNPATDVVNYCLDISKKLGSNMEFTENDDEEESEDDDDSLE</sequence>
<proteinExistence type="predicted"/>
<accession>A0ABQ9Y8L4</accession>
<comment type="caution">
    <text evidence="2">The sequence shown here is derived from an EMBL/GenBank/DDBJ whole genome shotgun (WGS) entry which is preliminary data.</text>
</comment>
<evidence type="ECO:0000313" key="2">
    <source>
        <dbReference type="EMBL" id="KAK2960091.1"/>
    </source>
</evidence>
<gene>
    <name evidence="2" type="ORF">BLNAU_4974</name>
</gene>
<evidence type="ECO:0000256" key="1">
    <source>
        <dbReference type="SAM" id="MobiDB-lite"/>
    </source>
</evidence>
<protein>
    <submittedName>
        <fullName evidence="2">Uncharacterized protein</fullName>
    </submittedName>
</protein>